<dbReference type="AlphaFoldDB" id="A0AA35SGT1"/>
<feature type="compositionally biased region" description="Basic and acidic residues" evidence="1">
    <location>
        <begin position="101"/>
        <end position="111"/>
    </location>
</feature>
<gene>
    <name evidence="2" type="ORF">GBAR_LOCUS16202</name>
</gene>
<evidence type="ECO:0000256" key="1">
    <source>
        <dbReference type="SAM" id="MobiDB-lite"/>
    </source>
</evidence>
<accession>A0AA35SGT1</accession>
<proteinExistence type="predicted"/>
<keyword evidence="3" id="KW-1185">Reference proteome</keyword>
<dbReference type="Proteomes" id="UP001174909">
    <property type="component" value="Unassembled WGS sequence"/>
</dbReference>
<evidence type="ECO:0000313" key="2">
    <source>
        <dbReference type="EMBL" id="CAI8028396.1"/>
    </source>
</evidence>
<sequence>MEKSAPGLPNSTVAVTPPPQPHTVPTEKQQSLSEQFAAELAAARQKLETSAAQTPTSLDHIMTNKPFTKLLVQFLLNANTTSPHYLSYSNHAPIVGSELQESAKDSKESTDQRPSYGHRAGFDAFMTGYVFAHFATTTQTNRKQLSAASQSPAFDEAMIEGLSSMRNRLSNRNRPVPLIMVKSQFDNTSPSHRENLAKITQLRELLFIKESPSHNHNIN</sequence>
<feature type="region of interest" description="Disordered" evidence="1">
    <location>
        <begin position="1"/>
        <end position="32"/>
    </location>
</feature>
<dbReference type="EMBL" id="CASHTH010002329">
    <property type="protein sequence ID" value="CAI8028396.1"/>
    <property type="molecule type" value="Genomic_DNA"/>
</dbReference>
<evidence type="ECO:0000313" key="3">
    <source>
        <dbReference type="Proteomes" id="UP001174909"/>
    </source>
</evidence>
<dbReference type="Gene3D" id="3.30.420.10">
    <property type="entry name" value="Ribonuclease H-like superfamily/Ribonuclease H"/>
    <property type="match status" value="1"/>
</dbReference>
<protein>
    <submittedName>
        <fullName evidence="2">Uncharacterized protein</fullName>
    </submittedName>
</protein>
<organism evidence="2 3">
    <name type="scientific">Geodia barretti</name>
    <name type="common">Barrett's horny sponge</name>
    <dbReference type="NCBI Taxonomy" id="519541"/>
    <lineage>
        <taxon>Eukaryota</taxon>
        <taxon>Metazoa</taxon>
        <taxon>Porifera</taxon>
        <taxon>Demospongiae</taxon>
        <taxon>Heteroscleromorpha</taxon>
        <taxon>Tetractinellida</taxon>
        <taxon>Astrophorina</taxon>
        <taxon>Geodiidae</taxon>
        <taxon>Geodia</taxon>
    </lineage>
</organism>
<feature type="region of interest" description="Disordered" evidence="1">
    <location>
        <begin position="99"/>
        <end position="118"/>
    </location>
</feature>
<dbReference type="GO" id="GO:0003676">
    <property type="term" value="F:nucleic acid binding"/>
    <property type="evidence" value="ECO:0007669"/>
    <property type="project" value="InterPro"/>
</dbReference>
<dbReference type="InterPro" id="IPR036397">
    <property type="entry name" value="RNaseH_sf"/>
</dbReference>
<name>A0AA35SGT1_GEOBA</name>
<reference evidence="2" key="1">
    <citation type="submission" date="2023-03" db="EMBL/GenBank/DDBJ databases">
        <authorList>
            <person name="Steffen K."/>
            <person name="Cardenas P."/>
        </authorList>
    </citation>
    <scope>NUCLEOTIDE SEQUENCE</scope>
</reference>
<comment type="caution">
    <text evidence="2">The sequence shown here is derived from an EMBL/GenBank/DDBJ whole genome shotgun (WGS) entry which is preliminary data.</text>
</comment>